<evidence type="ECO:0000313" key="1">
    <source>
        <dbReference type="EMBL" id="MCD7462096.1"/>
    </source>
</evidence>
<keyword evidence="2" id="KW-1185">Reference proteome</keyword>
<reference evidence="1 2" key="1">
    <citation type="journal article" date="2021" name="BMC Genomics">
        <title>Datura genome reveals duplications of psychoactive alkaloid biosynthetic genes and high mutation rate following tissue culture.</title>
        <authorList>
            <person name="Rajewski A."/>
            <person name="Carter-House D."/>
            <person name="Stajich J."/>
            <person name="Litt A."/>
        </authorList>
    </citation>
    <scope>NUCLEOTIDE SEQUENCE [LARGE SCALE GENOMIC DNA]</scope>
    <source>
        <strain evidence="1">AR-01</strain>
    </source>
</reference>
<proteinExistence type="predicted"/>
<dbReference type="EMBL" id="JACEIK010000778">
    <property type="protein sequence ID" value="MCD7462096.1"/>
    <property type="molecule type" value="Genomic_DNA"/>
</dbReference>
<sequence>MEQIGWVKPKHHTTRIDANPPRYRTCDSHRIRLAQRLLNPSRALSSTSPLQSSIKLAFPRRLVKNGDLSFAYRMYRLGFVPNQKEAFWRTHACGRPGRLHKLKDYDYKTGRKRQLFSVGLDIDGKSIDRSSS</sequence>
<dbReference type="Proteomes" id="UP000823775">
    <property type="component" value="Unassembled WGS sequence"/>
</dbReference>
<evidence type="ECO:0000313" key="2">
    <source>
        <dbReference type="Proteomes" id="UP000823775"/>
    </source>
</evidence>
<comment type="caution">
    <text evidence="1">The sequence shown here is derived from an EMBL/GenBank/DDBJ whole genome shotgun (WGS) entry which is preliminary data.</text>
</comment>
<protein>
    <submittedName>
        <fullName evidence="1">Uncharacterized protein</fullName>
    </submittedName>
</protein>
<organism evidence="1 2">
    <name type="scientific">Datura stramonium</name>
    <name type="common">Jimsonweed</name>
    <name type="synonym">Common thornapple</name>
    <dbReference type="NCBI Taxonomy" id="4076"/>
    <lineage>
        <taxon>Eukaryota</taxon>
        <taxon>Viridiplantae</taxon>
        <taxon>Streptophyta</taxon>
        <taxon>Embryophyta</taxon>
        <taxon>Tracheophyta</taxon>
        <taxon>Spermatophyta</taxon>
        <taxon>Magnoliopsida</taxon>
        <taxon>eudicotyledons</taxon>
        <taxon>Gunneridae</taxon>
        <taxon>Pentapetalae</taxon>
        <taxon>asterids</taxon>
        <taxon>lamiids</taxon>
        <taxon>Solanales</taxon>
        <taxon>Solanaceae</taxon>
        <taxon>Solanoideae</taxon>
        <taxon>Datureae</taxon>
        <taxon>Datura</taxon>
    </lineage>
</organism>
<gene>
    <name evidence="1" type="ORF">HAX54_047748</name>
</gene>
<name>A0ABS8STA5_DATST</name>
<accession>A0ABS8STA5</accession>